<sequence>MDVGVEISLYPLTERAAPLIHDFIEQLSAHKELKVVPGSLSTQVYGEFEQVFTAVRETVRGTLGARQAEGGRAAVVLKVLGPL</sequence>
<proteinExistence type="predicted"/>
<dbReference type="InterPro" id="IPR029756">
    <property type="entry name" value="MTH1187/YkoF-like"/>
</dbReference>
<dbReference type="EMBL" id="AUZX01004315">
    <property type="protein sequence ID" value="EQD71160.1"/>
    <property type="molecule type" value="Genomic_DNA"/>
</dbReference>
<evidence type="ECO:0008006" key="2">
    <source>
        <dbReference type="Google" id="ProtNLM"/>
    </source>
</evidence>
<dbReference type="AlphaFoldDB" id="T1CQ05"/>
<dbReference type="Gene3D" id="3.30.70.930">
    <property type="match status" value="1"/>
</dbReference>
<accession>T1CQ05</accession>
<gene>
    <name evidence="1" type="ORF">B1A_05928</name>
</gene>
<organism evidence="1">
    <name type="scientific">mine drainage metagenome</name>
    <dbReference type="NCBI Taxonomy" id="410659"/>
    <lineage>
        <taxon>unclassified sequences</taxon>
        <taxon>metagenomes</taxon>
        <taxon>ecological metagenomes</taxon>
    </lineage>
</organism>
<dbReference type="SUPFAM" id="SSF89957">
    <property type="entry name" value="MTH1187/YkoF-like"/>
    <property type="match status" value="1"/>
</dbReference>
<reference evidence="1" key="1">
    <citation type="submission" date="2013-08" db="EMBL/GenBank/DDBJ databases">
        <authorList>
            <person name="Mendez C."/>
            <person name="Richter M."/>
            <person name="Ferrer M."/>
            <person name="Sanchez J."/>
        </authorList>
    </citation>
    <scope>NUCLEOTIDE SEQUENCE</scope>
</reference>
<protein>
    <recommendedName>
        <fullName evidence="2">Thiamine-binding protein domain-containing protein</fullName>
    </recommendedName>
</protein>
<reference evidence="1" key="2">
    <citation type="journal article" date="2014" name="ISME J.">
        <title>Microbial stratification in low pH oxic and suboxic macroscopic growths along an acid mine drainage.</title>
        <authorList>
            <person name="Mendez-Garcia C."/>
            <person name="Mesa V."/>
            <person name="Sprenger R.R."/>
            <person name="Richter M."/>
            <person name="Diez M.S."/>
            <person name="Solano J."/>
            <person name="Bargiela R."/>
            <person name="Golyshina O.V."/>
            <person name="Manteca A."/>
            <person name="Ramos J.L."/>
            <person name="Gallego J.R."/>
            <person name="Llorente I."/>
            <person name="Martins Dos Santos V.A."/>
            <person name="Jensen O.N."/>
            <person name="Pelaez A.I."/>
            <person name="Sanchez J."/>
            <person name="Ferrer M."/>
        </authorList>
    </citation>
    <scope>NUCLEOTIDE SEQUENCE</scope>
</reference>
<comment type="caution">
    <text evidence="1">The sequence shown here is derived from an EMBL/GenBank/DDBJ whole genome shotgun (WGS) entry which is preliminary data.</text>
</comment>
<name>T1CQ05_9ZZZZ</name>
<evidence type="ECO:0000313" key="1">
    <source>
        <dbReference type="EMBL" id="EQD71160.1"/>
    </source>
</evidence>